<dbReference type="Proteomes" id="UP001597375">
    <property type="component" value="Unassembled WGS sequence"/>
</dbReference>
<reference evidence="2" key="1">
    <citation type="journal article" date="2019" name="Int. J. Syst. Evol. Microbiol.">
        <title>The Global Catalogue of Microorganisms (GCM) 10K type strain sequencing project: providing services to taxonomists for standard genome sequencing and annotation.</title>
        <authorList>
            <consortium name="The Broad Institute Genomics Platform"/>
            <consortium name="The Broad Institute Genome Sequencing Center for Infectious Disease"/>
            <person name="Wu L."/>
            <person name="Ma J."/>
        </authorList>
    </citation>
    <scope>NUCLEOTIDE SEQUENCE [LARGE SCALE GENOMIC DNA]</scope>
    <source>
        <strain evidence="2">CGMCC 4.7106</strain>
    </source>
</reference>
<evidence type="ECO:0000313" key="2">
    <source>
        <dbReference type="Proteomes" id="UP001597375"/>
    </source>
</evidence>
<evidence type="ECO:0000313" key="1">
    <source>
        <dbReference type="EMBL" id="MFD2257887.1"/>
    </source>
</evidence>
<dbReference type="EMBL" id="JBHUIT010000033">
    <property type="protein sequence ID" value="MFD2257887.1"/>
    <property type="molecule type" value="Genomic_DNA"/>
</dbReference>
<sequence>MEPENTWLERLEKLLEGCPLACPETMGFPDDWKEKLLTLRESATGS</sequence>
<dbReference type="RefSeq" id="WP_386821283.1">
    <property type="nucleotide sequence ID" value="NZ_JBHUIT010000033.1"/>
</dbReference>
<name>A0ABW5D9Z1_9BACT</name>
<organism evidence="1 2">
    <name type="scientific">Luteolibacter algae</name>
    <dbReference type="NCBI Taxonomy" id="454151"/>
    <lineage>
        <taxon>Bacteria</taxon>
        <taxon>Pseudomonadati</taxon>
        <taxon>Verrucomicrobiota</taxon>
        <taxon>Verrucomicrobiia</taxon>
        <taxon>Verrucomicrobiales</taxon>
        <taxon>Verrucomicrobiaceae</taxon>
        <taxon>Luteolibacter</taxon>
    </lineage>
</organism>
<protein>
    <submittedName>
        <fullName evidence="1">Uncharacterized protein</fullName>
    </submittedName>
</protein>
<accession>A0ABW5D9Z1</accession>
<proteinExistence type="predicted"/>
<gene>
    <name evidence="1" type="ORF">ACFSSA_14485</name>
</gene>
<comment type="caution">
    <text evidence="1">The sequence shown here is derived from an EMBL/GenBank/DDBJ whole genome shotgun (WGS) entry which is preliminary data.</text>
</comment>
<keyword evidence="2" id="KW-1185">Reference proteome</keyword>